<keyword evidence="3" id="KW-1185">Reference proteome</keyword>
<dbReference type="EMBL" id="CAJZBQ010000029">
    <property type="protein sequence ID" value="CAG9321876.1"/>
    <property type="molecule type" value="Genomic_DNA"/>
</dbReference>
<evidence type="ECO:0000256" key="1">
    <source>
        <dbReference type="SAM" id="Phobius"/>
    </source>
</evidence>
<proteinExistence type="predicted"/>
<reference evidence="2" key="1">
    <citation type="submission" date="2021-09" db="EMBL/GenBank/DDBJ databases">
        <authorList>
            <consortium name="AG Swart"/>
            <person name="Singh M."/>
            <person name="Singh A."/>
            <person name="Seah K."/>
            <person name="Emmerich C."/>
        </authorList>
    </citation>
    <scope>NUCLEOTIDE SEQUENCE</scope>
    <source>
        <strain evidence="2">ATCC30299</strain>
    </source>
</reference>
<evidence type="ECO:0000313" key="3">
    <source>
        <dbReference type="Proteomes" id="UP001162131"/>
    </source>
</evidence>
<organism evidence="2 3">
    <name type="scientific">Blepharisma stoltei</name>
    <dbReference type="NCBI Taxonomy" id="1481888"/>
    <lineage>
        <taxon>Eukaryota</taxon>
        <taxon>Sar</taxon>
        <taxon>Alveolata</taxon>
        <taxon>Ciliophora</taxon>
        <taxon>Postciliodesmatophora</taxon>
        <taxon>Heterotrichea</taxon>
        <taxon>Heterotrichida</taxon>
        <taxon>Blepharismidae</taxon>
        <taxon>Blepharisma</taxon>
    </lineage>
</organism>
<comment type="caution">
    <text evidence="2">The sequence shown here is derived from an EMBL/GenBank/DDBJ whole genome shotgun (WGS) entry which is preliminary data.</text>
</comment>
<accession>A0AAU9J6N5</accession>
<keyword evidence="1" id="KW-0472">Membrane</keyword>
<evidence type="ECO:0000313" key="2">
    <source>
        <dbReference type="EMBL" id="CAG9321876.1"/>
    </source>
</evidence>
<protein>
    <submittedName>
        <fullName evidence="2">Uncharacterized protein</fullName>
    </submittedName>
</protein>
<keyword evidence="1" id="KW-1133">Transmembrane helix</keyword>
<dbReference type="AlphaFoldDB" id="A0AAU9J6N5"/>
<gene>
    <name evidence="2" type="ORF">BSTOLATCC_MIC29854</name>
</gene>
<keyword evidence="1" id="KW-0812">Transmembrane</keyword>
<name>A0AAU9J6N5_9CILI</name>
<dbReference type="Proteomes" id="UP001162131">
    <property type="component" value="Unassembled WGS sequence"/>
</dbReference>
<feature type="transmembrane region" description="Helical" evidence="1">
    <location>
        <begin position="25"/>
        <end position="44"/>
    </location>
</feature>
<sequence length="75" mass="9216">MLRIILSSFFVRLFSDTYLSNWSVFLMLLKFIIYFEKFLIWSPVSFKERRKRVLTVRTFPLKKVEKDEDLKNFSI</sequence>